<dbReference type="STRING" id="387005.A0A183I6Z6"/>
<sequence>MVIIHSPNIKSVHFIDRYLTPRMPWHDIHACTYGTSARDIARHFIQRWNATKTEKSKELKEYPFLLPKSYDTVKVPRVLETYSNLADVQVLRSVSKWSSLTNSTEDSIQQAYVSLIANAQHYIYIENQFFVSIIDSDDVRNEICKVLCERIKRAYRDHAKFRVYIMLPLLPGFEGEIGAPGGSALQAVLHWTYKSLSRGPDSLIESLKRYIPDPMEYIHIGSLRTYETLSGKLVRMKFLLTKKKKEKKTLCCPPNRFMFHIFEKKKKILPIIFPNEWNG</sequence>
<dbReference type="AlphaFoldDB" id="A0A183I6Z6"/>
<dbReference type="InterPro" id="IPR015679">
    <property type="entry name" value="PLipase_D_fam"/>
</dbReference>
<dbReference type="EMBL" id="UZAJ01042274">
    <property type="protein sequence ID" value="VDP22262.1"/>
    <property type="molecule type" value="Genomic_DNA"/>
</dbReference>
<evidence type="ECO:0000313" key="5">
    <source>
        <dbReference type="Proteomes" id="UP000267606"/>
    </source>
</evidence>
<dbReference type="PANTHER" id="PTHR18896:SF76">
    <property type="entry name" value="PHOSPHOLIPASE"/>
    <property type="match status" value="1"/>
</dbReference>
<keyword evidence="5" id="KW-1185">Reference proteome</keyword>
<organism evidence="6">
    <name type="scientific">Onchocerca flexuosa</name>
    <dbReference type="NCBI Taxonomy" id="387005"/>
    <lineage>
        <taxon>Eukaryota</taxon>
        <taxon>Metazoa</taxon>
        <taxon>Ecdysozoa</taxon>
        <taxon>Nematoda</taxon>
        <taxon>Chromadorea</taxon>
        <taxon>Rhabditida</taxon>
        <taxon>Spirurina</taxon>
        <taxon>Spiruromorpha</taxon>
        <taxon>Filarioidea</taxon>
        <taxon>Onchocercidae</taxon>
        <taxon>Onchocerca</taxon>
    </lineage>
</organism>
<dbReference type="GO" id="GO:0060627">
    <property type="term" value="P:regulation of vesicle-mediated transport"/>
    <property type="evidence" value="ECO:0007669"/>
    <property type="project" value="TreeGrafter"/>
</dbReference>
<name>A0A183I6Z6_9BILA</name>
<dbReference type="WBParaSite" id="OFLC_0001551901-mRNA-1">
    <property type="protein sequence ID" value="OFLC_0001551901-mRNA-1"/>
    <property type="gene ID" value="OFLC_0001551901"/>
</dbReference>
<dbReference type="SUPFAM" id="SSF56024">
    <property type="entry name" value="Phospholipase D/nuclease"/>
    <property type="match status" value="2"/>
</dbReference>
<proteinExistence type="predicted"/>
<reference evidence="4 5" key="2">
    <citation type="submission" date="2018-11" db="EMBL/GenBank/DDBJ databases">
        <authorList>
            <consortium name="Pathogen Informatics"/>
        </authorList>
    </citation>
    <scope>NUCLEOTIDE SEQUENCE [LARGE SCALE GENOMIC DNA]</scope>
</reference>
<dbReference type="PANTHER" id="PTHR18896">
    <property type="entry name" value="PHOSPHOLIPASE D"/>
    <property type="match status" value="1"/>
</dbReference>
<reference evidence="6" key="1">
    <citation type="submission" date="2016-06" db="UniProtKB">
        <authorList>
            <consortium name="WormBaseParasite"/>
        </authorList>
    </citation>
    <scope>IDENTIFICATION</scope>
</reference>
<keyword evidence="2" id="KW-0677">Repeat</keyword>
<evidence type="ECO:0000313" key="4">
    <source>
        <dbReference type="EMBL" id="VDP22262.1"/>
    </source>
</evidence>
<evidence type="ECO:0000256" key="2">
    <source>
        <dbReference type="ARBA" id="ARBA00022737"/>
    </source>
</evidence>
<dbReference type="GO" id="GO:0004630">
    <property type="term" value="F:phospholipase D activity"/>
    <property type="evidence" value="ECO:0007669"/>
    <property type="project" value="UniProtKB-EC"/>
</dbReference>
<accession>A0A183I6Z6</accession>
<dbReference type="CDD" id="cd09141">
    <property type="entry name" value="PLDc_vPLD1_2_yPLD_like_2"/>
    <property type="match status" value="1"/>
</dbReference>
<dbReference type="Proteomes" id="UP000267606">
    <property type="component" value="Unassembled WGS sequence"/>
</dbReference>
<protein>
    <submittedName>
        <fullName evidence="6">Phospholipase D</fullName>
    </submittedName>
</protein>
<keyword evidence="3" id="KW-0443">Lipid metabolism</keyword>
<dbReference type="GO" id="GO:0009395">
    <property type="term" value="P:phospholipid catabolic process"/>
    <property type="evidence" value="ECO:0007669"/>
    <property type="project" value="TreeGrafter"/>
</dbReference>
<evidence type="ECO:0000256" key="3">
    <source>
        <dbReference type="ARBA" id="ARBA00023098"/>
    </source>
</evidence>
<gene>
    <name evidence="4" type="ORF">OFLC_LOCUS15508</name>
</gene>
<evidence type="ECO:0000256" key="1">
    <source>
        <dbReference type="ARBA" id="ARBA00000798"/>
    </source>
</evidence>
<dbReference type="Gene3D" id="3.30.870.10">
    <property type="entry name" value="Endonuclease Chain A"/>
    <property type="match status" value="2"/>
</dbReference>
<evidence type="ECO:0000313" key="6">
    <source>
        <dbReference type="WBParaSite" id="OFLC_0001551901-mRNA-1"/>
    </source>
</evidence>
<comment type="catalytic activity">
    <reaction evidence="1">
        <text>a 1,2-diacyl-sn-glycero-3-phosphocholine + H2O = a 1,2-diacyl-sn-glycero-3-phosphate + choline + H(+)</text>
        <dbReference type="Rhea" id="RHEA:14445"/>
        <dbReference type="ChEBI" id="CHEBI:15354"/>
        <dbReference type="ChEBI" id="CHEBI:15377"/>
        <dbReference type="ChEBI" id="CHEBI:15378"/>
        <dbReference type="ChEBI" id="CHEBI:57643"/>
        <dbReference type="ChEBI" id="CHEBI:58608"/>
        <dbReference type="EC" id="3.1.4.4"/>
    </reaction>
</comment>